<proteinExistence type="predicted"/>
<dbReference type="InterPro" id="IPR000001">
    <property type="entry name" value="Kringle"/>
</dbReference>
<dbReference type="Bgee" id="ENSNBRG00000010566">
    <property type="expression patterns" value="Expressed in liver and 3 other cell types or tissues"/>
</dbReference>
<dbReference type="STRING" id="32507.ENSNBRP00000013628"/>
<dbReference type="PANTHER" id="PTHR24261">
    <property type="entry name" value="PLASMINOGEN-RELATED"/>
    <property type="match status" value="1"/>
</dbReference>
<evidence type="ECO:0000259" key="4">
    <source>
        <dbReference type="PROSITE" id="PS50070"/>
    </source>
</evidence>
<keyword evidence="1 3" id="KW-0420">Kringle</keyword>
<dbReference type="PROSITE" id="PS50070">
    <property type="entry name" value="KRINGLE_2"/>
    <property type="match status" value="1"/>
</dbReference>
<dbReference type="Proteomes" id="UP000261580">
    <property type="component" value="Unassembled WGS sequence"/>
</dbReference>
<keyword evidence="2" id="KW-1015">Disulfide bond</keyword>
<dbReference type="InterPro" id="IPR038178">
    <property type="entry name" value="Kringle_sf"/>
</dbReference>
<reference evidence="5" key="2">
    <citation type="submission" date="2025-09" db="UniProtKB">
        <authorList>
            <consortium name="Ensembl"/>
        </authorList>
    </citation>
    <scope>IDENTIFICATION</scope>
</reference>
<reference evidence="5" key="1">
    <citation type="submission" date="2025-08" db="UniProtKB">
        <authorList>
            <consortium name="Ensembl"/>
        </authorList>
    </citation>
    <scope>IDENTIFICATION</scope>
</reference>
<dbReference type="InterPro" id="IPR050759">
    <property type="entry name" value="Serine_protease_kringle"/>
</dbReference>
<dbReference type="SMART" id="SM00130">
    <property type="entry name" value="KR"/>
    <property type="match status" value="1"/>
</dbReference>
<keyword evidence="6" id="KW-1185">Reference proteome</keyword>
<sequence length="57" mass="6271">LTAGDPVILPNEVDCYEGSGLTYRGIISETISGKKCQSWSSMTPHRHYKTPEAYPNA</sequence>
<evidence type="ECO:0000313" key="5">
    <source>
        <dbReference type="Ensembl" id="ENSNBRP00000013628.1"/>
    </source>
</evidence>
<dbReference type="Ensembl" id="ENSNBRT00000014003.1">
    <property type="protein sequence ID" value="ENSNBRP00000013628.1"/>
    <property type="gene ID" value="ENSNBRG00000010566.1"/>
</dbReference>
<dbReference type="AlphaFoldDB" id="A0A3Q4H1G5"/>
<dbReference type="PANTHER" id="PTHR24261:SF7">
    <property type="entry name" value="KRINGLE DOMAIN-CONTAINING PROTEIN"/>
    <property type="match status" value="1"/>
</dbReference>
<evidence type="ECO:0000256" key="3">
    <source>
        <dbReference type="PROSITE-ProRule" id="PRU00121"/>
    </source>
</evidence>
<evidence type="ECO:0000313" key="6">
    <source>
        <dbReference type="Proteomes" id="UP000261580"/>
    </source>
</evidence>
<dbReference type="InterPro" id="IPR013806">
    <property type="entry name" value="Kringle-like"/>
</dbReference>
<protein>
    <recommendedName>
        <fullName evidence="4">Kringle domain-containing protein</fullName>
    </recommendedName>
</protein>
<accession>A0A3Q4H1G5</accession>
<feature type="domain" description="Kringle" evidence="4">
    <location>
        <begin position="14"/>
        <end position="57"/>
    </location>
</feature>
<name>A0A3Q4H1G5_NEOBR</name>
<comment type="caution">
    <text evidence="3">Lacks conserved residue(s) required for the propagation of feature annotation.</text>
</comment>
<organism evidence="5 6">
    <name type="scientific">Neolamprologus brichardi</name>
    <name type="common">Fairy cichlid</name>
    <name type="synonym">Lamprologus brichardi</name>
    <dbReference type="NCBI Taxonomy" id="32507"/>
    <lineage>
        <taxon>Eukaryota</taxon>
        <taxon>Metazoa</taxon>
        <taxon>Chordata</taxon>
        <taxon>Craniata</taxon>
        <taxon>Vertebrata</taxon>
        <taxon>Euteleostomi</taxon>
        <taxon>Actinopterygii</taxon>
        <taxon>Neopterygii</taxon>
        <taxon>Teleostei</taxon>
        <taxon>Neoteleostei</taxon>
        <taxon>Acanthomorphata</taxon>
        <taxon>Ovalentaria</taxon>
        <taxon>Cichlomorphae</taxon>
        <taxon>Cichliformes</taxon>
        <taxon>Cichlidae</taxon>
        <taxon>African cichlids</taxon>
        <taxon>Pseudocrenilabrinae</taxon>
        <taxon>Lamprologini</taxon>
        <taxon>Neolamprologus</taxon>
    </lineage>
</organism>
<dbReference type="SUPFAM" id="SSF57440">
    <property type="entry name" value="Kringle-like"/>
    <property type="match status" value="1"/>
</dbReference>
<dbReference type="GeneTree" id="ENSGT00940000181504"/>
<evidence type="ECO:0000256" key="2">
    <source>
        <dbReference type="ARBA" id="ARBA00023157"/>
    </source>
</evidence>
<dbReference type="Gene3D" id="2.40.20.10">
    <property type="entry name" value="Plasminogen Kringle 4"/>
    <property type="match status" value="1"/>
</dbReference>
<evidence type="ECO:0000256" key="1">
    <source>
        <dbReference type="ARBA" id="ARBA00022572"/>
    </source>
</evidence>
<dbReference type="PRINTS" id="PR00018">
    <property type="entry name" value="KRINGLE"/>
</dbReference>
<dbReference type="Pfam" id="PF00051">
    <property type="entry name" value="Kringle"/>
    <property type="match status" value="1"/>
</dbReference>